<organism evidence="2 3">
    <name type="scientific">Simiaoa sunii</name>
    <dbReference type="NCBI Taxonomy" id="2763672"/>
    <lineage>
        <taxon>Bacteria</taxon>
        <taxon>Bacillati</taxon>
        <taxon>Bacillota</taxon>
        <taxon>Clostridia</taxon>
        <taxon>Lachnospirales</taxon>
        <taxon>Lachnospiraceae</taxon>
        <taxon>Simiaoa</taxon>
    </lineage>
</organism>
<evidence type="ECO:0000313" key="2">
    <source>
        <dbReference type="EMBL" id="QNM01479.1"/>
    </source>
</evidence>
<protein>
    <submittedName>
        <fullName evidence="2">Uncharacterized protein</fullName>
    </submittedName>
</protein>
<sequence>MKKKIYLAVTVLLLTLAGIYVAARMILWGGPVSFRSYVLLLGDLLCLLLLLFYVYLRVPIRLHRKIRDKWGTPGKWEWLEDIGIALWAVLCLIVTFAGIAWIWFENDIPSETRLTENLISVEEMEFPDRHWYSYWRPEGVLFRRETELAGEDYITYLTELMDKEENTHPEDAETVAKQAMEEQWLAEYYASETETAEDVQDPLEPYAQAVYDAVLQQQGFSFEVCYNAKGNFYLQLGEQEQAGKTYAYTLVYNRTSQNGKCEIFVLYRNPEENLSTEVAQIVEFYAVRSEDLQVIAGDKTGWSVVANSAYQEATGEK</sequence>
<dbReference type="Proteomes" id="UP000515981">
    <property type="component" value="Chromosome"/>
</dbReference>
<evidence type="ECO:0000256" key="1">
    <source>
        <dbReference type="SAM" id="Phobius"/>
    </source>
</evidence>
<name>A0A7G9FSE7_9FIRM</name>
<evidence type="ECO:0000313" key="3">
    <source>
        <dbReference type="Proteomes" id="UP000515981"/>
    </source>
</evidence>
<accession>A0A7G9FSE7</accession>
<dbReference type="EMBL" id="CP060633">
    <property type="protein sequence ID" value="QNM01479.1"/>
    <property type="molecule type" value="Genomic_DNA"/>
</dbReference>
<dbReference type="KEGG" id="ssun:H9Q77_10130"/>
<keyword evidence="1" id="KW-0812">Transmembrane</keyword>
<feature type="transmembrane region" description="Helical" evidence="1">
    <location>
        <begin position="34"/>
        <end position="56"/>
    </location>
</feature>
<feature type="transmembrane region" description="Helical" evidence="1">
    <location>
        <begin position="84"/>
        <end position="104"/>
    </location>
</feature>
<proteinExistence type="predicted"/>
<dbReference type="RefSeq" id="WP_249325410.1">
    <property type="nucleotide sequence ID" value="NZ_CP060633.1"/>
</dbReference>
<keyword evidence="1" id="KW-1133">Transmembrane helix</keyword>
<gene>
    <name evidence="2" type="ORF">H9Q77_10130</name>
</gene>
<reference evidence="2 3" key="1">
    <citation type="submission" date="2020-08" db="EMBL/GenBank/DDBJ databases">
        <authorList>
            <person name="Liu C."/>
            <person name="Sun Q."/>
        </authorList>
    </citation>
    <scope>NUCLEOTIDE SEQUENCE [LARGE SCALE GENOMIC DNA]</scope>
    <source>
        <strain evidence="2 3">NSJ-8</strain>
    </source>
</reference>
<keyword evidence="1" id="KW-0472">Membrane</keyword>
<dbReference type="AlphaFoldDB" id="A0A7G9FSE7"/>
<keyword evidence="3" id="KW-1185">Reference proteome</keyword>